<reference evidence="9 10" key="1">
    <citation type="submission" date="2016-08" db="EMBL/GenBank/DDBJ databases">
        <title>A Parts List for Fungal Cellulosomes Revealed by Comparative Genomics.</title>
        <authorList>
            <consortium name="DOE Joint Genome Institute"/>
            <person name="Haitjema C.H."/>
            <person name="Gilmore S.P."/>
            <person name="Henske J.K."/>
            <person name="Solomon K.V."/>
            <person name="De Groot R."/>
            <person name="Kuo A."/>
            <person name="Mondo S.J."/>
            <person name="Salamov A.A."/>
            <person name="Labutti K."/>
            <person name="Zhao Z."/>
            <person name="Chiniquy J."/>
            <person name="Barry K."/>
            <person name="Brewer H.M."/>
            <person name="Purvine S.O."/>
            <person name="Wright A.T."/>
            <person name="Boxma B."/>
            <person name="Van Alen T."/>
            <person name="Hackstein J.H."/>
            <person name="Baker S.E."/>
            <person name="Grigoriev I.V."/>
            <person name="O'Malley M.A."/>
        </authorList>
    </citation>
    <scope>NUCLEOTIDE SEQUENCE [LARGE SCALE GENOMIC DNA]</scope>
    <source>
        <strain evidence="9 10">G1</strain>
    </source>
</reference>
<dbReference type="InterPro" id="IPR036861">
    <property type="entry name" value="Endochitinase-like_sf"/>
</dbReference>
<feature type="active site" description="Charge relay system" evidence="7">
    <location>
        <position position="294"/>
    </location>
</feature>
<dbReference type="AlphaFoldDB" id="A0A1Y2AX81"/>
<dbReference type="GO" id="GO:0006508">
    <property type="term" value="P:proteolysis"/>
    <property type="evidence" value="ECO:0007669"/>
    <property type="project" value="UniProtKB-KW"/>
</dbReference>
<dbReference type="InterPro" id="IPR001002">
    <property type="entry name" value="Chitin-bd_1"/>
</dbReference>
<comment type="caution">
    <text evidence="9">The sequence shown here is derived from an EMBL/GenBank/DDBJ whole genome shotgun (WGS) entry which is preliminary data.</text>
</comment>
<evidence type="ECO:0000256" key="2">
    <source>
        <dbReference type="ARBA" id="ARBA00022669"/>
    </source>
</evidence>
<name>A0A1Y2AX81_9FUNG</name>
<evidence type="ECO:0000256" key="7">
    <source>
        <dbReference type="PROSITE-ProRule" id="PRU01240"/>
    </source>
</evidence>
<dbReference type="PANTHER" id="PTHR43806:SF11">
    <property type="entry name" value="CEREVISIN-RELATED"/>
    <property type="match status" value="1"/>
</dbReference>
<dbReference type="InterPro" id="IPR023828">
    <property type="entry name" value="Peptidase_S8_Ser-AS"/>
</dbReference>
<dbReference type="PROSITE" id="PS50941">
    <property type="entry name" value="CHIT_BIND_I_2"/>
    <property type="match status" value="1"/>
</dbReference>
<evidence type="ECO:0000259" key="8">
    <source>
        <dbReference type="PROSITE" id="PS50941"/>
    </source>
</evidence>
<dbReference type="InterPro" id="IPR015500">
    <property type="entry name" value="Peptidase_S8_subtilisin-rel"/>
</dbReference>
<dbReference type="InterPro" id="IPR036852">
    <property type="entry name" value="Peptidase_S8/S53_dom_sf"/>
</dbReference>
<feature type="domain" description="Chitin-binding type-1" evidence="8">
    <location>
        <begin position="615"/>
        <end position="666"/>
    </location>
</feature>
<accession>A0A1Y2AX81</accession>
<dbReference type="GO" id="GO:0004252">
    <property type="term" value="F:serine-type endopeptidase activity"/>
    <property type="evidence" value="ECO:0007669"/>
    <property type="project" value="UniProtKB-UniRule"/>
</dbReference>
<dbReference type="Proteomes" id="UP000193920">
    <property type="component" value="Unassembled WGS sequence"/>
</dbReference>
<protein>
    <submittedName>
        <fullName evidence="9">Subtilisin-like protein</fullName>
    </submittedName>
</protein>
<dbReference type="STRING" id="1754190.A0A1Y2AX81"/>
<evidence type="ECO:0000256" key="5">
    <source>
        <dbReference type="ARBA" id="ARBA00022825"/>
    </source>
</evidence>
<gene>
    <name evidence="9" type="ORF">LY90DRAFT_706009</name>
</gene>
<keyword evidence="3 7" id="KW-0645">Protease</keyword>
<feature type="active site" description="Charge relay system" evidence="7">
    <location>
        <position position="460"/>
    </location>
</feature>
<sequence>MTLAENAYYIVGIKRNDEDNDYDKESIQVQQAIDELVNERMNDIYTIINDNRDTYLLENGEMDEFVNELESTDLIKRHVSNDHGHKMFLFINHKRSLNYSLNKRSDEMIPFKSNVVSHICPIRNYYTVSAYLSNTIVDKVSQLPNVIFVKKSENTEPHYRLDIPFKQSYNNGFNLEEIKKETNWTDVNVQIHNTISGTNFFSHLSLISQNRFQKDLTEEYDNNFYYPKSAGKGIDIYFVDGGFRYSDEKEYDLYTGTEDERTISCDVGFKSNELITIPNPKSCNILLDVEQIQHGNMVMSMAGGAIFGVAKKANLHMITSYYNEIDELNALDYISQHATPYKSVVSISRRLTYAQSTEDKLKELIDNGIIIVNSAGNEHTNCCDKSKPRSYAGYEDLITVGAITNTLNQDMNTIYRPANFSNYGDCVDIFAPAQSIYPACVPFYYKTYNGYNYIEGSGTSSSTPLVAGVIASIMSEHPDIQYDQKLMKQTLIDLSVKDILEDMEPDTPNRFINNGKHVVYSPKKKYHGCGIPSGNVKCSEGCCSADGHCITSDDDHYRELCSIDHGCQSEFGDECLSTSNANADANADANDKAVDDLISDTSNASSEAHPTTTLGQKCGPGYGSCVLQDAEGNYLHVSCCSKEGICGLTREYCGVGCQTDYGRCYAIAFFHS</sequence>
<keyword evidence="6" id="KW-1015">Disulfide bond</keyword>
<evidence type="ECO:0000313" key="10">
    <source>
        <dbReference type="Proteomes" id="UP000193920"/>
    </source>
</evidence>
<dbReference type="PROSITE" id="PS00138">
    <property type="entry name" value="SUBTILASE_SER"/>
    <property type="match status" value="1"/>
</dbReference>
<evidence type="ECO:0000313" key="9">
    <source>
        <dbReference type="EMBL" id="ORY26827.1"/>
    </source>
</evidence>
<evidence type="ECO:0000256" key="6">
    <source>
        <dbReference type="PROSITE-ProRule" id="PRU00261"/>
    </source>
</evidence>
<comment type="caution">
    <text evidence="6">Lacks conserved residue(s) required for the propagation of feature annotation.</text>
</comment>
<dbReference type="GO" id="GO:0008061">
    <property type="term" value="F:chitin binding"/>
    <property type="evidence" value="ECO:0007669"/>
    <property type="project" value="UniProtKB-UniRule"/>
</dbReference>
<dbReference type="SUPFAM" id="SSF57016">
    <property type="entry name" value="Plant lectins/antimicrobial peptides"/>
    <property type="match status" value="1"/>
</dbReference>
<dbReference type="SUPFAM" id="SSF52743">
    <property type="entry name" value="Subtilisin-like"/>
    <property type="match status" value="1"/>
</dbReference>
<evidence type="ECO:0000256" key="1">
    <source>
        <dbReference type="ARBA" id="ARBA00011073"/>
    </source>
</evidence>
<organism evidence="9 10">
    <name type="scientific">Neocallimastix californiae</name>
    <dbReference type="NCBI Taxonomy" id="1754190"/>
    <lineage>
        <taxon>Eukaryota</taxon>
        <taxon>Fungi</taxon>
        <taxon>Fungi incertae sedis</taxon>
        <taxon>Chytridiomycota</taxon>
        <taxon>Chytridiomycota incertae sedis</taxon>
        <taxon>Neocallimastigomycetes</taxon>
        <taxon>Neocallimastigales</taxon>
        <taxon>Neocallimastigaceae</taxon>
        <taxon>Neocallimastix</taxon>
    </lineage>
</organism>
<dbReference type="InterPro" id="IPR050131">
    <property type="entry name" value="Peptidase_S8_subtilisin-like"/>
</dbReference>
<evidence type="ECO:0000256" key="3">
    <source>
        <dbReference type="ARBA" id="ARBA00022670"/>
    </source>
</evidence>
<dbReference type="InterPro" id="IPR000209">
    <property type="entry name" value="Peptidase_S8/S53_dom"/>
</dbReference>
<feature type="disulfide bond" evidence="6">
    <location>
        <begin position="639"/>
        <end position="653"/>
    </location>
</feature>
<dbReference type="Gene3D" id="3.40.50.200">
    <property type="entry name" value="Peptidase S8/S53 domain"/>
    <property type="match status" value="1"/>
</dbReference>
<dbReference type="EMBL" id="MCOG01000198">
    <property type="protein sequence ID" value="ORY26827.1"/>
    <property type="molecule type" value="Genomic_DNA"/>
</dbReference>
<proteinExistence type="inferred from homology"/>
<dbReference type="PROSITE" id="PS51892">
    <property type="entry name" value="SUBTILASE"/>
    <property type="match status" value="1"/>
</dbReference>
<keyword evidence="4 7" id="KW-0378">Hydrolase</keyword>
<keyword evidence="2 6" id="KW-0147">Chitin-binding</keyword>
<dbReference type="Pfam" id="PF00082">
    <property type="entry name" value="Peptidase_S8"/>
    <property type="match status" value="1"/>
</dbReference>
<feature type="active site" description="Charge relay system" evidence="7">
    <location>
        <position position="240"/>
    </location>
</feature>
<dbReference type="Gene3D" id="3.30.60.10">
    <property type="entry name" value="Endochitinase-like"/>
    <property type="match status" value="1"/>
</dbReference>
<keyword evidence="10" id="KW-1185">Reference proteome</keyword>
<dbReference type="GO" id="GO:0005615">
    <property type="term" value="C:extracellular space"/>
    <property type="evidence" value="ECO:0007669"/>
    <property type="project" value="TreeGrafter"/>
</dbReference>
<dbReference type="PANTHER" id="PTHR43806">
    <property type="entry name" value="PEPTIDASE S8"/>
    <property type="match status" value="1"/>
</dbReference>
<evidence type="ECO:0000256" key="4">
    <source>
        <dbReference type="ARBA" id="ARBA00022801"/>
    </source>
</evidence>
<comment type="similarity">
    <text evidence="1 7">Belongs to the peptidase S8 family.</text>
</comment>
<dbReference type="PRINTS" id="PR00723">
    <property type="entry name" value="SUBTILISIN"/>
</dbReference>
<keyword evidence="5 7" id="KW-0720">Serine protease</keyword>
<dbReference type="OrthoDB" id="19448at2759"/>